<protein>
    <submittedName>
        <fullName evidence="1">Uncharacterized protein</fullName>
    </submittedName>
</protein>
<keyword evidence="2" id="KW-1185">Reference proteome</keyword>
<name>A0ABQ9I9E6_9NEOP</name>
<gene>
    <name evidence="1" type="ORF">PR048_005495</name>
</gene>
<evidence type="ECO:0000313" key="2">
    <source>
        <dbReference type="Proteomes" id="UP001159363"/>
    </source>
</evidence>
<accession>A0ABQ9I9E6</accession>
<dbReference type="Proteomes" id="UP001159363">
    <property type="component" value="Chromosome 2"/>
</dbReference>
<dbReference type="EMBL" id="JARBHB010000002">
    <property type="protein sequence ID" value="KAJ8892914.1"/>
    <property type="molecule type" value="Genomic_DNA"/>
</dbReference>
<organism evidence="1 2">
    <name type="scientific">Dryococelus australis</name>
    <dbReference type="NCBI Taxonomy" id="614101"/>
    <lineage>
        <taxon>Eukaryota</taxon>
        <taxon>Metazoa</taxon>
        <taxon>Ecdysozoa</taxon>
        <taxon>Arthropoda</taxon>
        <taxon>Hexapoda</taxon>
        <taxon>Insecta</taxon>
        <taxon>Pterygota</taxon>
        <taxon>Neoptera</taxon>
        <taxon>Polyneoptera</taxon>
        <taxon>Phasmatodea</taxon>
        <taxon>Verophasmatodea</taxon>
        <taxon>Anareolatae</taxon>
        <taxon>Phasmatidae</taxon>
        <taxon>Eurycanthinae</taxon>
        <taxon>Dryococelus</taxon>
    </lineage>
</organism>
<dbReference type="PANTHER" id="PTHR46704:SF1">
    <property type="entry name" value="TELOMERE LENGTH REGULATION PROTEIN TEL2 HOMOLOG"/>
    <property type="match status" value="1"/>
</dbReference>
<comment type="caution">
    <text evidence="1">The sequence shown here is derived from an EMBL/GenBank/DDBJ whole genome shotgun (WGS) entry which is preliminary data.</text>
</comment>
<evidence type="ECO:0000313" key="1">
    <source>
        <dbReference type="EMBL" id="KAJ8892914.1"/>
    </source>
</evidence>
<sequence>MLQMADICCIYARGNSMKPMEKDNKTQLISLLSTHLWTSAVHVVQAEAKADTLLVLNALGKTSILVGEYTDLLVLLVAHSEGNMYMLKPSKGKRAREVFAVTQIQEVLSSMKEYMLFIHAFTGCDNTSSLHGKCKSLPFVEVFNKRSSSPQEVAESGEAFMCVIYGGKPSQKINNPTFTISVFPPTSEATKQHSFRVFHRVQEWKNWAMKPSVWGWKLENGLYSRIPIMLEPAPRKLLCLVSCICKTGCDRRSCECLRNCLKCTDICGYCSGFGCLNRLPPIEEYDGIDYQKNSSDDPALYP</sequence>
<proteinExistence type="predicted"/>
<reference evidence="1 2" key="1">
    <citation type="submission" date="2023-02" db="EMBL/GenBank/DDBJ databases">
        <title>LHISI_Scaffold_Assembly.</title>
        <authorList>
            <person name="Stuart O.P."/>
            <person name="Cleave R."/>
            <person name="Magrath M.J.L."/>
            <person name="Mikheyev A.S."/>
        </authorList>
    </citation>
    <scope>NUCLEOTIDE SEQUENCE [LARGE SCALE GENOMIC DNA]</scope>
    <source>
        <strain evidence="1">Daus_M_001</strain>
        <tissue evidence="1">Leg muscle</tissue>
    </source>
</reference>
<dbReference type="PANTHER" id="PTHR46704">
    <property type="entry name" value="CXC DOMAIN-CONTAINING PROTEIN-RELATED"/>
    <property type="match status" value="1"/>
</dbReference>